<evidence type="ECO:0000313" key="12">
    <source>
        <dbReference type="Proteomes" id="UP000024635"/>
    </source>
</evidence>
<evidence type="ECO:0000256" key="2">
    <source>
        <dbReference type="ARBA" id="ARBA00005961"/>
    </source>
</evidence>
<proteinExistence type="inferred from homology"/>
<dbReference type="SUPFAM" id="SSF56436">
    <property type="entry name" value="C-type lectin-like"/>
    <property type="match status" value="1"/>
</dbReference>
<evidence type="ECO:0000256" key="8">
    <source>
        <dbReference type="SAM" id="MobiDB-lite"/>
    </source>
</evidence>
<keyword evidence="6" id="KW-0675">Receptor</keyword>
<evidence type="ECO:0000256" key="4">
    <source>
        <dbReference type="ARBA" id="ARBA00022729"/>
    </source>
</evidence>
<evidence type="ECO:0000256" key="7">
    <source>
        <dbReference type="ARBA" id="ARBA00023180"/>
    </source>
</evidence>
<feature type="signal peptide" evidence="9">
    <location>
        <begin position="1"/>
        <end position="17"/>
    </location>
</feature>
<protein>
    <recommendedName>
        <fullName evidence="10">C-type lectin domain-containing protein</fullName>
    </recommendedName>
</protein>
<dbReference type="GO" id="GO:0043235">
    <property type="term" value="C:receptor complex"/>
    <property type="evidence" value="ECO:0007669"/>
    <property type="project" value="TreeGrafter"/>
</dbReference>
<evidence type="ECO:0000256" key="1">
    <source>
        <dbReference type="ARBA" id="ARBA00004236"/>
    </source>
</evidence>
<keyword evidence="7" id="KW-0325">Glycoprotein</keyword>
<accession>A0A016VU56</accession>
<dbReference type="InterPro" id="IPR003438">
    <property type="entry name" value="GDNF_rcpt"/>
</dbReference>
<name>A0A016VU56_9BILA</name>
<comment type="subcellular location">
    <subcellularLocation>
        <location evidence="1">Cell membrane</location>
    </subcellularLocation>
</comment>
<feature type="compositionally biased region" description="Low complexity" evidence="8">
    <location>
        <begin position="352"/>
        <end position="365"/>
    </location>
</feature>
<dbReference type="STRING" id="53326.A0A016VU56"/>
<keyword evidence="3" id="KW-1003">Cell membrane</keyword>
<evidence type="ECO:0000259" key="10">
    <source>
        <dbReference type="PROSITE" id="PS50041"/>
    </source>
</evidence>
<dbReference type="AlphaFoldDB" id="A0A016VU56"/>
<dbReference type="GO" id="GO:0038023">
    <property type="term" value="F:signaling receptor activity"/>
    <property type="evidence" value="ECO:0007669"/>
    <property type="project" value="InterPro"/>
</dbReference>
<evidence type="ECO:0000256" key="6">
    <source>
        <dbReference type="ARBA" id="ARBA00023170"/>
    </source>
</evidence>
<dbReference type="OrthoDB" id="6374728at2759"/>
<dbReference type="PROSITE" id="PS50041">
    <property type="entry name" value="C_TYPE_LECTIN_2"/>
    <property type="match status" value="1"/>
</dbReference>
<gene>
    <name evidence="11" type="primary">Acey_s0004.g1963</name>
    <name evidence="11" type="ORF">Y032_0004g1963</name>
</gene>
<dbReference type="InterPro" id="IPR001304">
    <property type="entry name" value="C-type_lectin-like"/>
</dbReference>
<keyword evidence="12" id="KW-1185">Reference proteome</keyword>
<feature type="region of interest" description="Disordered" evidence="8">
    <location>
        <begin position="222"/>
        <end position="398"/>
    </location>
</feature>
<feature type="chain" id="PRO_5001493822" description="C-type lectin domain-containing protein" evidence="9">
    <location>
        <begin position="18"/>
        <end position="991"/>
    </location>
</feature>
<dbReference type="GO" id="GO:0007399">
    <property type="term" value="P:nervous system development"/>
    <property type="evidence" value="ECO:0007669"/>
    <property type="project" value="TreeGrafter"/>
</dbReference>
<evidence type="ECO:0000313" key="11">
    <source>
        <dbReference type="EMBL" id="EYC31109.1"/>
    </source>
</evidence>
<dbReference type="PANTHER" id="PTHR10269">
    <property type="entry name" value="GDNF RECEPTOR ALPHA"/>
    <property type="match status" value="1"/>
</dbReference>
<keyword evidence="4 9" id="KW-0732">Signal</keyword>
<dbReference type="GO" id="GO:0009897">
    <property type="term" value="C:external side of plasma membrane"/>
    <property type="evidence" value="ECO:0007669"/>
    <property type="project" value="TreeGrafter"/>
</dbReference>
<reference evidence="12" key="1">
    <citation type="journal article" date="2015" name="Nat. Genet.">
        <title>The genome and transcriptome of the zoonotic hookworm Ancylostoma ceylanicum identify infection-specific gene families.</title>
        <authorList>
            <person name="Schwarz E.M."/>
            <person name="Hu Y."/>
            <person name="Antoshechkin I."/>
            <person name="Miller M.M."/>
            <person name="Sternberg P.W."/>
            <person name="Aroian R.V."/>
        </authorList>
    </citation>
    <scope>NUCLEOTIDE SEQUENCE</scope>
    <source>
        <strain evidence="12">HY135</strain>
    </source>
</reference>
<evidence type="ECO:0000256" key="9">
    <source>
        <dbReference type="SAM" id="SignalP"/>
    </source>
</evidence>
<dbReference type="InterPro" id="IPR016187">
    <property type="entry name" value="CTDL_fold"/>
</dbReference>
<dbReference type="Gene3D" id="3.10.100.10">
    <property type="entry name" value="Mannose-Binding Protein A, subunit A"/>
    <property type="match status" value="1"/>
</dbReference>
<keyword evidence="5" id="KW-0472">Membrane</keyword>
<feature type="compositionally biased region" description="Basic residues" evidence="8">
    <location>
        <begin position="366"/>
        <end position="382"/>
    </location>
</feature>
<dbReference type="PANTHER" id="PTHR10269:SF12">
    <property type="entry name" value="GLIAL CELL LINE-DERIVED NEUROTROPHIC FAMILY RECEPTOR-LIKE, ISOFORM E"/>
    <property type="match status" value="1"/>
</dbReference>
<dbReference type="GO" id="GO:0007169">
    <property type="term" value="P:cell surface receptor protein tyrosine kinase signaling pathway"/>
    <property type="evidence" value="ECO:0007669"/>
    <property type="project" value="UniProtKB-ARBA"/>
</dbReference>
<dbReference type="SUPFAM" id="SSF110035">
    <property type="entry name" value="GDNF receptor-like"/>
    <property type="match status" value="1"/>
</dbReference>
<feature type="domain" description="C-type lectin" evidence="10">
    <location>
        <begin position="669"/>
        <end position="774"/>
    </location>
</feature>
<dbReference type="SMART" id="SM00907">
    <property type="entry name" value="GDNF"/>
    <property type="match status" value="2"/>
</dbReference>
<feature type="compositionally biased region" description="Basic and acidic residues" evidence="8">
    <location>
        <begin position="331"/>
        <end position="347"/>
    </location>
</feature>
<organism evidence="11 12">
    <name type="scientific">Ancylostoma ceylanicum</name>
    <dbReference type="NCBI Taxonomy" id="53326"/>
    <lineage>
        <taxon>Eukaryota</taxon>
        <taxon>Metazoa</taxon>
        <taxon>Ecdysozoa</taxon>
        <taxon>Nematoda</taxon>
        <taxon>Chromadorea</taxon>
        <taxon>Rhabditida</taxon>
        <taxon>Rhabditina</taxon>
        <taxon>Rhabditomorpha</taxon>
        <taxon>Strongyloidea</taxon>
        <taxon>Ancylostomatidae</taxon>
        <taxon>Ancylostomatinae</taxon>
        <taxon>Ancylostoma</taxon>
    </lineage>
</organism>
<dbReference type="Pfam" id="PF00059">
    <property type="entry name" value="Lectin_C"/>
    <property type="match status" value="1"/>
</dbReference>
<dbReference type="InterPro" id="IPR016017">
    <property type="entry name" value="GDNF/GAS1"/>
</dbReference>
<evidence type="ECO:0000256" key="3">
    <source>
        <dbReference type="ARBA" id="ARBA00022475"/>
    </source>
</evidence>
<sequence>MIFCLSLLAIITDTHLAKRQGSSCQDTVARCEAADECRWHLGELRVRCAPDTCRRAECAAALQRFARFVPFALVESMMFCHCSAGDTPCAQQQEMLYPKCLYSTTPMAMTCTEAARKCDTDHRCRHLRHSLSANCPVSHDECTKTSLDECRRTILHARASILEQPCYCPLSDVECMAHQRTMIPNNPCIEKAMLEYSRLMGYNTPTAAKSASIETNRVYESNVEEAATKEPSRHHQEKTRIGIDNRGATRPSGTGHSGNRRTGFGQDEQSRKTGETDAHNSRYRTKDWKEKEVKSEAKEWTEKKENAEAAEAEHQRGEGWQIGTSSISQAGERRVVSSAEESGKGGDVEEGSSTTTKPKTMTTWSSHRKTHTEGRRKGKHRTTVSPLDPTEPPPPWVTTTEQLPTTTTTFVTHAPPPAVSEGCNTKDASGRQIFVHTGAVIRRYVDWSGRCSSWCECVAEEQLVCESLPCLEDGRCDAPLTTIDFGERLYLRGRGSCFCESGAFICDLPEEMPEVYPAQTTTEILNEHAEACSPYVNQLSNHFQQNESPRFQLVLSSVKQLKVLDYLDGLPSSASDEYRSSSEFDRQQMMRTDPSRDLTDKDRYASFVIRPERTPSHYNAANGREMTAAWVILTVTSVLFAAREASSHNDECSNGSTSWRRNTELGYEYKMICWKDYVSEHVAQTRCRKERADLASIHSKDENDFVTEVAYGDGMGLSGMKVWIGLHKNKHGGWEWSDGTPYDYNNWDDKQPDNYNCHETESPEDCTQRYVDWSGRCSSWCEYVAEEQLICESLPCLEDGRCDAPLTTIDFEERLYLHGHGSCFANRARLFVICRRKCPKFIQVGLWLYLSAGYSTTDIVMLWSEIPADVLERAGFLSSNPATDIASRLQIAFERILPKGLQCQIVLMPEMSEPGSAFMRVEWFGKNEALNHTKTQWHTGWAEKACSPYVNQLSNHFQQNESLAQSTGLLGRTAFVSFRCKIFCCSIDIIN</sequence>
<feature type="compositionally biased region" description="Basic and acidic residues" evidence="8">
    <location>
        <begin position="226"/>
        <end position="243"/>
    </location>
</feature>
<feature type="compositionally biased region" description="Basic and acidic residues" evidence="8">
    <location>
        <begin position="268"/>
        <end position="317"/>
    </location>
</feature>
<dbReference type="InterPro" id="IPR016186">
    <property type="entry name" value="C-type_lectin-like/link_sf"/>
</dbReference>
<dbReference type="InterPro" id="IPR037193">
    <property type="entry name" value="GDNF_alpha"/>
</dbReference>
<comment type="caution">
    <text evidence="11">The sequence shown here is derived from an EMBL/GenBank/DDBJ whole genome shotgun (WGS) entry which is preliminary data.</text>
</comment>
<dbReference type="SMART" id="SM00034">
    <property type="entry name" value="CLECT"/>
    <property type="match status" value="1"/>
</dbReference>
<dbReference type="Proteomes" id="UP000024635">
    <property type="component" value="Unassembled WGS sequence"/>
</dbReference>
<comment type="similarity">
    <text evidence="2">Belongs to the GDNFR family.</text>
</comment>
<dbReference type="EMBL" id="JARK01001340">
    <property type="protein sequence ID" value="EYC31109.1"/>
    <property type="molecule type" value="Genomic_DNA"/>
</dbReference>
<evidence type="ECO:0000256" key="5">
    <source>
        <dbReference type="ARBA" id="ARBA00023136"/>
    </source>
</evidence>